<name>A0A9J6C9Z9_POLVA</name>
<dbReference type="Pfam" id="PF13894">
    <property type="entry name" value="zf-C2H2_4"/>
    <property type="match status" value="1"/>
</dbReference>
<dbReference type="InterPro" id="IPR012934">
    <property type="entry name" value="Znf_AD"/>
</dbReference>
<comment type="caution">
    <text evidence="3">The sequence shown here is derived from an EMBL/GenBank/DDBJ whole genome shotgun (WGS) entry which is preliminary data.</text>
</comment>
<evidence type="ECO:0000313" key="4">
    <source>
        <dbReference type="Proteomes" id="UP001107558"/>
    </source>
</evidence>
<keyword evidence="4" id="KW-1185">Reference proteome</keyword>
<reference evidence="3" key="1">
    <citation type="submission" date="2021-03" db="EMBL/GenBank/DDBJ databases">
        <title>Chromosome level genome of the anhydrobiotic midge Polypedilum vanderplanki.</title>
        <authorList>
            <person name="Yoshida Y."/>
            <person name="Kikawada T."/>
            <person name="Gusev O."/>
        </authorList>
    </citation>
    <scope>NUCLEOTIDE SEQUENCE</scope>
    <source>
        <strain evidence="3">NIAS01</strain>
        <tissue evidence="3">Whole body or cell culture</tissue>
    </source>
</reference>
<proteinExistence type="predicted"/>
<protein>
    <recommendedName>
        <fullName evidence="2">C2H2-type domain-containing protein</fullName>
    </recommendedName>
</protein>
<dbReference type="InterPro" id="IPR013087">
    <property type="entry name" value="Znf_C2H2_type"/>
</dbReference>
<keyword evidence="1" id="KW-0863">Zinc-finger</keyword>
<dbReference type="EMBL" id="JADBJN010000002">
    <property type="protein sequence ID" value="KAG5678882.1"/>
    <property type="molecule type" value="Genomic_DNA"/>
</dbReference>
<dbReference type="SMART" id="SM00868">
    <property type="entry name" value="zf-AD"/>
    <property type="match status" value="1"/>
</dbReference>
<feature type="domain" description="C2H2-type" evidence="2">
    <location>
        <begin position="222"/>
        <end position="244"/>
    </location>
</feature>
<dbReference type="PROSITE" id="PS50157">
    <property type="entry name" value="ZINC_FINGER_C2H2_2"/>
    <property type="match status" value="1"/>
</dbReference>
<evidence type="ECO:0000259" key="2">
    <source>
        <dbReference type="PROSITE" id="PS50157"/>
    </source>
</evidence>
<organism evidence="3 4">
    <name type="scientific">Polypedilum vanderplanki</name>
    <name type="common">Sleeping chironomid midge</name>
    <dbReference type="NCBI Taxonomy" id="319348"/>
    <lineage>
        <taxon>Eukaryota</taxon>
        <taxon>Metazoa</taxon>
        <taxon>Ecdysozoa</taxon>
        <taxon>Arthropoda</taxon>
        <taxon>Hexapoda</taxon>
        <taxon>Insecta</taxon>
        <taxon>Pterygota</taxon>
        <taxon>Neoptera</taxon>
        <taxon>Endopterygota</taxon>
        <taxon>Diptera</taxon>
        <taxon>Nematocera</taxon>
        <taxon>Chironomoidea</taxon>
        <taxon>Chironomidae</taxon>
        <taxon>Chironominae</taxon>
        <taxon>Polypedilum</taxon>
        <taxon>Polypedilum</taxon>
    </lineage>
</organism>
<dbReference type="PROSITE" id="PS00028">
    <property type="entry name" value="ZINC_FINGER_C2H2_1"/>
    <property type="match status" value="1"/>
</dbReference>
<dbReference type="SUPFAM" id="SSF57667">
    <property type="entry name" value="beta-beta-alpha zinc fingers"/>
    <property type="match status" value="1"/>
</dbReference>
<dbReference type="GO" id="GO:0008270">
    <property type="term" value="F:zinc ion binding"/>
    <property type="evidence" value="ECO:0007669"/>
    <property type="project" value="UniProtKB-KW"/>
</dbReference>
<dbReference type="AlphaFoldDB" id="A0A9J6C9Z9"/>
<keyword evidence="1" id="KW-0862">Zinc</keyword>
<gene>
    <name evidence="3" type="ORF">PVAND_008510</name>
</gene>
<accession>A0A9J6C9Z9</accession>
<dbReference type="GO" id="GO:0005634">
    <property type="term" value="C:nucleus"/>
    <property type="evidence" value="ECO:0007669"/>
    <property type="project" value="InterPro"/>
</dbReference>
<evidence type="ECO:0000256" key="1">
    <source>
        <dbReference type="PROSITE-ProRule" id="PRU00042"/>
    </source>
</evidence>
<dbReference type="OrthoDB" id="8922241at2759"/>
<dbReference type="Gene3D" id="3.30.160.60">
    <property type="entry name" value="Classic Zinc Finger"/>
    <property type="match status" value="2"/>
</dbReference>
<sequence length="264" mass="30509">MENSEIKICRLCNKKEGFIFCDINHEAIAKLLTFIPNMINIEDEDLNQITTKVCTSCYTTIKNITFNIEKIIDTQKILRIENSRPKSKQIEEELSKKYSNIKVMRINNSPEKKTQIIKIENEKGPPTKKIVVIEALPEEKAVQSPVKAERTESDSLPKKRCLMCISCSEKFSNFDTLQSHLKKCKPSSLNDHLKCFCGKVMSSRKNLEIHVYTQHKENKRKHLCGICQKVFSSLFNLQNHMAIHQYNTGNKEINTKCENNIIET</sequence>
<keyword evidence="1" id="KW-0479">Metal-binding</keyword>
<evidence type="ECO:0000313" key="3">
    <source>
        <dbReference type="EMBL" id="KAG5678882.1"/>
    </source>
</evidence>
<dbReference type="SMART" id="SM00355">
    <property type="entry name" value="ZnF_C2H2"/>
    <property type="match status" value="3"/>
</dbReference>
<dbReference type="Proteomes" id="UP001107558">
    <property type="component" value="Chromosome 2"/>
</dbReference>
<dbReference type="InterPro" id="IPR036236">
    <property type="entry name" value="Znf_C2H2_sf"/>
</dbReference>